<accession>K1PCT6</accession>
<feature type="coiled-coil region" evidence="1">
    <location>
        <begin position="264"/>
        <end position="291"/>
    </location>
</feature>
<keyword evidence="1" id="KW-0175">Coiled coil</keyword>
<evidence type="ECO:0000313" key="3">
    <source>
        <dbReference type="EMBL" id="EKC21592.1"/>
    </source>
</evidence>
<dbReference type="AlphaFoldDB" id="K1PCT6"/>
<name>K1PCT6_MAGGI</name>
<evidence type="ECO:0000256" key="1">
    <source>
        <dbReference type="SAM" id="Coils"/>
    </source>
</evidence>
<organism evidence="3">
    <name type="scientific">Magallana gigas</name>
    <name type="common">Pacific oyster</name>
    <name type="synonym">Crassostrea gigas</name>
    <dbReference type="NCBI Taxonomy" id="29159"/>
    <lineage>
        <taxon>Eukaryota</taxon>
        <taxon>Metazoa</taxon>
        <taxon>Spiralia</taxon>
        <taxon>Lophotrochozoa</taxon>
        <taxon>Mollusca</taxon>
        <taxon>Bivalvia</taxon>
        <taxon>Autobranchia</taxon>
        <taxon>Pteriomorphia</taxon>
        <taxon>Ostreida</taxon>
        <taxon>Ostreoidea</taxon>
        <taxon>Ostreidae</taxon>
        <taxon>Magallana</taxon>
    </lineage>
</organism>
<sequence>MAYNQGLLRQKGFGDHRGLLRQKGFGIPIGALLKIGGPLVTGALGPVIGEVLGGLVRKKQTGRGIIGDVLKGGEIQLKEPCTIVEARALLEIEGSDIYDASEVKKEKDQWKHMTWAETKIDNLYSKRVEAVKDKKNSKKDKVKVEELVNKGISVRVLKHPNEDEDRPKFPFPSPPKKTKSPWGEWETEKEKEQRLEEEKEEDQEFERQLNIQLKRRIRDNRDKNFSTDSFGSGKRRKSISEKVQDLLEDPYYPECIASQKEYEKFQVEKRLEETQQKLAKMTEDKNSAVKLLNELFEGLNDILPHIQKMAEEKKMNDKQTEWIQELLKNKELKRHSWTIYVEAKNGTESQFKKPQRYLHQILQEIRSSPKRKH</sequence>
<proteinExistence type="predicted"/>
<reference evidence="3" key="1">
    <citation type="journal article" date="2012" name="Nature">
        <title>The oyster genome reveals stress adaptation and complexity of shell formation.</title>
        <authorList>
            <person name="Zhang G."/>
            <person name="Fang X."/>
            <person name="Guo X."/>
            <person name="Li L."/>
            <person name="Luo R."/>
            <person name="Xu F."/>
            <person name="Yang P."/>
            <person name="Zhang L."/>
            <person name="Wang X."/>
            <person name="Qi H."/>
            <person name="Xiong Z."/>
            <person name="Que H."/>
            <person name="Xie Y."/>
            <person name="Holland P.W."/>
            <person name="Paps J."/>
            <person name="Zhu Y."/>
            <person name="Wu F."/>
            <person name="Chen Y."/>
            <person name="Wang J."/>
            <person name="Peng C."/>
            <person name="Meng J."/>
            <person name="Yang L."/>
            <person name="Liu J."/>
            <person name="Wen B."/>
            <person name="Zhang N."/>
            <person name="Huang Z."/>
            <person name="Zhu Q."/>
            <person name="Feng Y."/>
            <person name="Mount A."/>
            <person name="Hedgecock D."/>
            <person name="Xu Z."/>
            <person name="Liu Y."/>
            <person name="Domazet-Loso T."/>
            <person name="Du Y."/>
            <person name="Sun X."/>
            <person name="Zhang S."/>
            <person name="Liu B."/>
            <person name="Cheng P."/>
            <person name="Jiang X."/>
            <person name="Li J."/>
            <person name="Fan D."/>
            <person name="Wang W."/>
            <person name="Fu W."/>
            <person name="Wang T."/>
            <person name="Wang B."/>
            <person name="Zhang J."/>
            <person name="Peng Z."/>
            <person name="Li Y."/>
            <person name="Li N."/>
            <person name="Wang J."/>
            <person name="Chen M."/>
            <person name="He Y."/>
            <person name="Tan F."/>
            <person name="Song X."/>
            <person name="Zheng Q."/>
            <person name="Huang R."/>
            <person name="Yang H."/>
            <person name="Du X."/>
            <person name="Chen L."/>
            <person name="Yang M."/>
            <person name="Gaffney P.M."/>
            <person name="Wang S."/>
            <person name="Luo L."/>
            <person name="She Z."/>
            <person name="Ming Y."/>
            <person name="Huang W."/>
            <person name="Zhang S."/>
            <person name="Huang B."/>
            <person name="Zhang Y."/>
            <person name="Qu T."/>
            <person name="Ni P."/>
            <person name="Miao G."/>
            <person name="Wang J."/>
            <person name="Wang Q."/>
            <person name="Steinberg C.E."/>
            <person name="Wang H."/>
            <person name="Li N."/>
            <person name="Qian L."/>
            <person name="Zhang G."/>
            <person name="Li Y."/>
            <person name="Yang H."/>
            <person name="Liu X."/>
            <person name="Wang J."/>
            <person name="Yin Y."/>
            <person name="Wang J."/>
        </authorList>
    </citation>
    <scope>NUCLEOTIDE SEQUENCE [LARGE SCALE GENOMIC DNA]</scope>
    <source>
        <strain evidence="3">05x7-T-G4-1.051#20</strain>
    </source>
</reference>
<feature type="compositionally biased region" description="Basic and acidic residues" evidence="2">
    <location>
        <begin position="186"/>
        <end position="197"/>
    </location>
</feature>
<dbReference type="InParanoid" id="K1PCT6"/>
<feature type="region of interest" description="Disordered" evidence="2">
    <location>
        <begin position="156"/>
        <end position="205"/>
    </location>
</feature>
<dbReference type="EMBL" id="JH818187">
    <property type="protein sequence ID" value="EKC21592.1"/>
    <property type="molecule type" value="Genomic_DNA"/>
</dbReference>
<evidence type="ECO:0000256" key="2">
    <source>
        <dbReference type="SAM" id="MobiDB-lite"/>
    </source>
</evidence>
<protein>
    <submittedName>
        <fullName evidence="3">Uncharacterized protein</fullName>
    </submittedName>
</protein>
<dbReference type="HOGENOM" id="CLU_742376_0_0_1"/>
<gene>
    <name evidence="3" type="ORF">CGI_10003685</name>
</gene>
<feature type="compositionally biased region" description="Basic and acidic residues" evidence="2">
    <location>
        <begin position="159"/>
        <end position="168"/>
    </location>
</feature>